<accession>A0ABU7F2U9</accession>
<dbReference type="Proteomes" id="UP001352852">
    <property type="component" value="Unassembled WGS sequence"/>
</dbReference>
<protein>
    <submittedName>
        <fullName evidence="1">Uncharacterized protein</fullName>
    </submittedName>
</protein>
<dbReference type="EMBL" id="JAHUTJ010074424">
    <property type="protein sequence ID" value="MED6293410.1"/>
    <property type="molecule type" value="Genomic_DNA"/>
</dbReference>
<evidence type="ECO:0000313" key="1">
    <source>
        <dbReference type="EMBL" id="MED6293410.1"/>
    </source>
</evidence>
<organism evidence="1 2">
    <name type="scientific">Characodon lateralis</name>
    <dbReference type="NCBI Taxonomy" id="208331"/>
    <lineage>
        <taxon>Eukaryota</taxon>
        <taxon>Metazoa</taxon>
        <taxon>Chordata</taxon>
        <taxon>Craniata</taxon>
        <taxon>Vertebrata</taxon>
        <taxon>Euteleostomi</taxon>
        <taxon>Actinopterygii</taxon>
        <taxon>Neopterygii</taxon>
        <taxon>Teleostei</taxon>
        <taxon>Neoteleostei</taxon>
        <taxon>Acanthomorphata</taxon>
        <taxon>Ovalentaria</taxon>
        <taxon>Atherinomorphae</taxon>
        <taxon>Cyprinodontiformes</taxon>
        <taxon>Goodeidae</taxon>
        <taxon>Characodon</taxon>
    </lineage>
</organism>
<proteinExistence type="predicted"/>
<comment type="caution">
    <text evidence="1">The sequence shown here is derived from an EMBL/GenBank/DDBJ whole genome shotgun (WGS) entry which is preliminary data.</text>
</comment>
<reference evidence="1 2" key="1">
    <citation type="submission" date="2021-06" db="EMBL/GenBank/DDBJ databases">
        <authorList>
            <person name="Palmer J.M."/>
        </authorList>
    </citation>
    <scope>NUCLEOTIDE SEQUENCE [LARGE SCALE GENOMIC DNA]</scope>
    <source>
        <strain evidence="1 2">CL_MEX2019</strain>
        <tissue evidence="1">Muscle</tissue>
    </source>
</reference>
<gene>
    <name evidence="1" type="ORF">CHARACLAT_010248</name>
</gene>
<evidence type="ECO:0000313" key="2">
    <source>
        <dbReference type="Proteomes" id="UP001352852"/>
    </source>
</evidence>
<sequence length="106" mass="12267">MNSNVKTSETFRDWIRKRINSSVLFGLFELRSLRQQVQERSPAISLQLLLDDSKGAPKLQEYMEFRVCPMVSSHFEVPGKRPAAFLKAPYLVSKADPDHPTEKHFF</sequence>
<keyword evidence="2" id="KW-1185">Reference proteome</keyword>
<name>A0ABU7F2U9_9TELE</name>